<dbReference type="Proteomes" id="UP000041254">
    <property type="component" value="Unassembled WGS sequence"/>
</dbReference>
<feature type="region of interest" description="Disordered" evidence="1">
    <location>
        <begin position="482"/>
        <end position="609"/>
    </location>
</feature>
<sequence>MAAKAGEGKAAMGPPSECRPRSPPSPHRSPRLGSPVQEWIKSVHELERAGQPHLEDYYAVSLPKESDAKPKINGIVSELQRATESAARQSRRERRQLHSASDERKRQSHVGGRQSRGATRGSSRVEREMRLPILQQHDLSAPGPLPVIGEESPAVLQSEMHIRYYHYKDEEHYSPRRQQVGHTSVSPQTHKQELPRISTTKPATRSPADRARNPYTATVVPPPELPRPRTKCPPPHTNRGHKTARAEPLPLLLQRSPLAKSLVQEMYEQKGRAELWKKLEQETAHKKGMKGVLLVELSMPEGGGEDLSSSGRPGSRYVVELRVMTGGGGARFRGHLGSMSARGEDDARRRTRQVAVVPLFEGPSSERVSLHPFHVDDIHSESLSVSLMQVSSPHSTRTAAPSQSQHSRSSPNLFPSGEQQGPTVIHSRHIPLQQIVTHPPRAKPIEGALTNPSPPFFALPFRLGFFSEAAWKDVEDRMSAGETLDPFEGLGESIKGERESVLPRRPSARKSVAAPQPPPSARRRSYKPRTKLHHRGDDAGAPPSIAPPPERMGKGEVSKASAGLKKRRQLKVVKYEDNRNDQIGEAPRSHADTETLPIRDGEDDETPPPEAVVASEVLGEICRRATGDFEKMAEETEAVPAHQQEPPHSRQPDNDNDNDDNSPQQLFDDGMDDIFVVLECAIKLQAFARAALARKRFRKLRRAMQVMAALRIQRRWLTKKRREHGGGEDDGGTVVVDEKIVAGGGSA</sequence>
<proteinExistence type="predicted"/>
<dbReference type="VEuPathDB" id="CryptoDB:Vbra_18905"/>
<evidence type="ECO:0000313" key="2">
    <source>
        <dbReference type="EMBL" id="CEM35312.1"/>
    </source>
</evidence>
<reference evidence="2 3" key="1">
    <citation type="submission" date="2014-11" db="EMBL/GenBank/DDBJ databases">
        <authorList>
            <person name="Zhu J."/>
            <person name="Qi W."/>
            <person name="Song R."/>
        </authorList>
    </citation>
    <scope>NUCLEOTIDE SEQUENCE [LARGE SCALE GENOMIC DNA]</scope>
</reference>
<protein>
    <submittedName>
        <fullName evidence="2">Uncharacterized protein</fullName>
    </submittedName>
</protein>
<gene>
    <name evidence="2" type="ORF">Vbra_18905</name>
</gene>
<dbReference type="AlphaFoldDB" id="A0A0G4GWJ8"/>
<feature type="compositionally biased region" description="Pro residues" evidence="1">
    <location>
        <begin position="220"/>
        <end position="236"/>
    </location>
</feature>
<evidence type="ECO:0000313" key="3">
    <source>
        <dbReference type="Proteomes" id="UP000041254"/>
    </source>
</evidence>
<feature type="compositionally biased region" description="Basic and acidic residues" evidence="1">
    <location>
        <begin position="573"/>
        <end position="600"/>
    </location>
</feature>
<dbReference type="EMBL" id="CDMY01000850">
    <property type="protein sequence ID" value="CEM35312.1"/>
    <property type="molecule type" value="Genomic_DNA"/>
</dbReference>
<evidence type="ECO:0000256" key="1">
    <source>
        <dbReference type="SAM" id="MobiDB-lite"/>
    </source>
</evidence>
<keyword evidence="3" id="KW-1185">Reference proteome</keyword>
<dbReference type="PROSITE" id="PS50096">
    <property type="entry name" value="IQ"/>
    <property type="match status" value="1"/>
</dbReference>
<feature type="compositionally biased region" description="Polar residues" evidence="1">
    <location>
        <begin position="387"/>
        <end position="422"/>
    </location>
</feature>
<feature type="compositionally biased region" description="Polar residues" evidence="1">
    <location>
        <begin position="176"/>
        <end position="189"/>
    </location>
</feature>
<feature type="region of interest" description="Disordered" evidence="1">
    <location>
        <begin position="62"/>
        <end position="144"/>
    </location>
</feature>
<feature type="region of interest" description="Disordered" evidence="1">
    <location>
        <begin position="634"/>
        <end position="668"/>
    </location>
</feature>
<accession>A0A0G4GWJ8</accession>
<organism evidence="2 3">
    <name type="scientific">Vitrella brassicaformis (strain CCMP3155)</name>
    <dbReference type="NCBI Taxonomy" id="1169540"/>
    <lineage>
        <taxon>Eukaryota</taxon>
        <taxon>Sar</taxon>
        <taxon>Alveolata</taxon>
        <taxon>Colpodellida</taxon>
        <taxon>Vitrellaceae</taxon>
        <taxon>Vitrella</taxon>
    </lineage>
</organism>
<feature type="compositionally biased region" description="Basic residues" evidence="1">
    <location>
        <begin position="521"/>
        <end position="534"/>
    </location>
</feature>
<name>A0A0G4GWJ8_VITBC</name>
<feature type="region of interest" description="Disordered" evidence="1">
    <location>
        <begin position="176"/>
        <end position="243"/>
    </location>
</feature>
<feature type="region of interest" description="Disordered" evidence="1">
    <location>
        <begin position="1"/>
        <end position="39"/>
    </location>
</feature>
<feature type="region of interest" description="Disordered" evidence="1">
    <location>
        <begin position="387"/>
        <end position="423"/>
    </location>
</feature>
<dbReference type="InParanoid" id="A0A0G4GWJ8"/>
<feature type="compositionally biased region" description="Low complexity" evidence="1">
    <location>
        <begin position="1"/>
        <end position="16"/>
    </location>
</feature>